<dbReference type="AlphaFoldDB" id="L9ZWQ4"/>
<proteinExistence type="predicted"/>
<keyword evidence="2" id="KW-1185">Reference proteome</keyword>
<reference evidence="1 2" key="1">
    <citation type="journal article" date="2014" name="PLoS Genet.">
        <title>Phylogenetically driven sequencing of extremely halophilic archaea reveals strategies for static and dynamic osmo-response.</title>
        <authorList>
            <person name="Becker E.A."/>
            <person name="Seitzer P.M."/>
            <person name="Tritt A."/>
            <person name="Larsen D."/>
            <person name="Krusor M."/>
            <person name="Yao A.I."/>
            <person name="Wu D."/>
            <person name="Madern D."/>
            <person name="Eisen J.A."/>
            <person name="Darling A.E."/>
            <person name="Facciotti M.T."/>
        </authorList>
    </citation>
    <scope>NUCLEOTIDE SEQUENCE [LARGE SCALE GENOMIC DNA]</scope>
    <source>
        <strain evidence="1 2">DSM 12281</strain>
    </source>
</reference>
<evidence type="ECO:0000313" key="1">
    <source>
        <dbReference type="EMBL" id="ELY89992.1"/>
    </source>
</evidence>
<sequence>MADTTDVETTTISISADDDTADEVTVPAGLLDLVAEGDQTAAETVGDVTLLSFASRAHHIVHHGEETDPELDAQEERIMELFEERFGVTFGEATGHQH</sequence>
<dbReference type="InterPro" id="IPR055967">
    <property type="entry name" value="DUF7545"/>
</dbReference>
<dbReference type="PATRIC" id="fig|1230458.4.peg.2511"/>
<dbReference type="OrthoDB" id="311268at2157"/>
<name>L9ZWQ4_9EURY</name>
<protein>
    <submittedName>
        <fullName evidence="1">Uncharacterized protein</fullName>
    </submittedName>
</protein>
<comment type="caution">
    <text evidence="1">The sequence shown here is derived from an EMBL/GenBank/DDBJ whole genome shotgun (WGS) entry which is preliminary data.</text>
</comment>
<dbReference type="Proteomes" id="UP000011648">
    <property type="component" value="Unassembled WGS sequence"/>
</dbReference>
<dbReference type="EMBL" id="AOIL01000046">
    <property type="protein sequence ID" value="ELY89992.1"/>
    <property type="molecule type" value="Genomic_DNA"/>
</dbReference>
<organism evidence="1 2">
    <name type="scientific">Natrialba taiwanensis DSM 12281</name>
    <dbReference type="NCBI Taxonomy" id="1230458"/>
    <lineage>
        <taxon>Archaea</taxon>
        <taxon>Methanobacteriati</taxon>
        <taxon>Methanobacteriota</taxon>
        <taxon>Stenosarchaea group</taxon>
        <taxon>Halobacteria</taxon>
        <taxon>Halobacteriales</taxon>
        <taxon>Natrialbaceae</taxon>
        <taxon>Natrialba</taxon>
    </lineage>
</organism>
<accession>L9ZWQ4</accession>
<dbReference type="RefSeq" id="WP_006826215.1">
    <property type="nucleotide sequence ID" value="NZ_AOIL01000046.1"/>
</dbReference>
<gene>
    <name evidence="1" type="ORF">C484_12471</name>
</gene>
<dbReference type="Pfam" id="PF24411">
    <property type="entry name" value="DUF7545"/>
    <property type="match status" value="1"/>
</dbReference>
<evidence type="ECO:0000313" key="2">
    <source>
        <dbReference type="Proteomes" id="UP000011648"/>
    </source>
</evidence>